<protein>
    <submittedName>
        <fullName evidence="2">Uncharacterized protein</fullName>
    </submittedName>
</protein>
<proteinExistence type="predicted"/>
<sequence length="289" mass="30981">MRAFALVALLFGVSFAATTCNNPLLESMAVPFGLTIPAAPAAHVDFTVCKNLNSYNTCCTAEMMGNLTTDWEALKNQTTQAMGLAAYYFKQAVSALGNQYPKLVNAINRMFNGMSSAVLVMMQHYSGLFCYMCDANWASYWNADKTIMYFSSETCDSLVNSFSEYLHGFDDLIQAFSDYGLPGTPSTVKICQTTDACKTAICSKMFGTASFSMGSPFSSTLELNQQMSNMLQTLRYNQAASNASPKADYTTSTGYKSVAVGKASGLSGSGALNVVPSMAAAFFAAVLAL</sequence>
<evidence type="ECO:0000256" key="1">
    <source>
        <dbReference type="SAM" id="SignalP"/>
    </source>
</evidence>
<dbReference type="Proteomes" id="UP001141327">
    <property type="component" value="Unassembled WGS sequence"/>
</dbReference>
<comment type="caution">
    <text evidence="2">The sequence shown here is derived from an EMBL/GenBank/DDBJ whole genome shotgun (WGS) entry which is preliminary data.</text>
</comment>
<name>A0ABQ8UEA1_9EUKA</name>
<keyword evidence="3" id="KW-1185">Reference proteome</keyword>
<keyword evidence="1" id="KW-0732">Signal</keyword>
<gene>
    <name evidence="2" type="ORF">PAPYR_6931</name>
</gene>
<reference evidence="2" key="1">
    <citation type="journal article" date="2022" name="bioRxiv">
        <title>Genomics of Preaxostyla Flagellates Illuminates Evolutionary Transitions and the Path Towards Mitochondrial Loss.</title>
        <authorList>
            <person name="Novak L.V.F."/>
            <person name="Treitli S.C."/>
            <person name="Pyrih J."/>
            <person name="Halakuc P."/>
            <person name="Pipaliya S.V."/>
            <person name="Vacek V."/>
            <person name="Brzon O."/>
            <person name="Soukal P."/>
            <person name="Eme L."/>
            <person name="Dacks J.B."/>
            <person name="Karnkowska A."/>
            <person name="Elias M."/>
            <person name="Hampl V."/>
        </authorList>
    </citation>
    <scope>NUCLEOTIDE SEQUENCE</scope>
    <source>
        <strain evidence="2">RCP-MX</strain>
    </source>
</reference>
<dbReference type="EMBL" id="JAPMOS010000044">
    <property type="protein sequence ID" value="KAJ4457571.1"/>
    <property type="molecule type" value="Genomic_DNA"/>
</dbReference>
<evidence type="ECO:0000313" key="3">
    <source>
        <dbReference type="Proteomes" id="UP001141327"/>
    </source>
</evidence>
<accession>A0ABQ8UEA1</accession>
<evidence type="ECO:0000313" key="2">
    <source>
        <dbReference type="EMBL" id="KAJ4457571.1"/>
    </source>
</evidence>
<feature type="chain" id="PRO_5045199667" evidence="1">
    <location>
        <begin position="17"/>
        <end position="289"/>
    </location>
</feature>
<organism evidence="2 3">
    <name type="scientific">Paratrimastix pyriformis</name>
    <dbReference type="NCBI Taxonomy" id="342808"/>
    <lineage>
        <taxon>Eukaryota</taxon>
        <taxon>Metamonada</taxon>
        <taxon>Preaxostyla</taxon>
        <taxon>Paratrimastigidae</taxon>
        <taxon>Paratrimastix</taxon>
    </lineage>
</organism>
<feature type="signal peptide" evidence="1">
    <location>
        <begin position="1"/>
        <end position="16"/>
    </location>
</feature>